<comment type="function">
    <text evidence="4">Nucleoside triphosphate pyrophosphatase that hydrolyzes dTTP and UTP. May have a dual role in cell division arrest and in preventing the incorporation of modified nucleotides into cellular nucleic acids.</text>
</comment>
<comment type="caution">
    <text evidence="4">Lacks conserved residue(s) required for the propagation of feature annotation.</text>
</comment>
<comment type="similarity">
    <text evidence="4">Belongs to the Maf family. YhdE subfamily.</text>
</comment>
<comment type="catalytic activity">
    <reaction evidence="4">
        <text>UTP + H2O = UMP + diphosphate + H(+)</text>
        <dbReference type="Rhea" id="RHEA:29395"/>
        <dbReference type="ChEBI" id="CHEBI:15377"/>
        <dbReference type="ChEBI" id="CHEBI:15378"/>
        <dbReference type="ChEBI" id="CHEBI:33019"/>
        <dbReference type="ChEBI" id="CHEBI:46398"/>
        <dbReference type="ChEBI" id="CHEBI:57865"/>
        <dbReference type="EC" id="3.6.1.9"/>
    </reaction>
</comment>
<dbReference type="RefSeq" id="WP_262563846.1">
    <property type="nucleotide sequence ID" value="NZ_JAPFCC010000001.1"/>
</dbReference>
<dbReference type="EC" id="3.6.1.9" evidence="4"/>
<keyword evidence="2 4" id="KW-0378">Hydrolase</keyword>
<dbReference type="CDD" id="cd00555">
    <property type="entry name" value="Maf"/>
    <property type="match status" value="1"/>
</dbReference>
<comment type="catalytic activity">
    <reaction evidence="4">
        <text>dTTP + H2O = dTMP + diphosphate + H(+)</text>
        <dbReference type="Rhea" id="RHEA:28534"/>
        <dbReference type="ChEBI" id="CHEBI:15377"/>
        <dbReference type="ChEBI" id="CHEBI:15378"/>
        <dbReference type="ChEBI" id="CHEBI:33019"/>
        <dbReference type="ChEBI" id="CHEBI:37568"/>
        <dbReference type="ChEBI" id="CHEBI:63528"/>
        <dbReference type="EC" id="3.6.1.9"/>
    </reaction>
</comment>
<keyword evidence="3 4" id="KW-0546">Nucleotide metabolism</keyword>
<evidence type="ECO:0000313" key="6">
    <source>
        <dbReference type="Proteomes" id="UP001209854"/>
    </source>
</evidence>
<evidence type="ECO:0000256" key="2">
    <source>
        <dbReference type="ARBA" id="ARBA00022801"/>
    </source>
</evidence>
<dbReference type="EMBL" id="JAPFCC010000001">
    <property type="protein sequence ID" value="MCW7554110.1"/>
    <property type="molecule type" value="Genomic_DNA"/>
</dbReference>
<dbReference type="Pfam" id="PF02545">
    <property type="entry name" value="Maf"/>
    <property type="match status" value="1"/>
</dbReference>
<dbReference type="PANTHER" id="PTHR43213:SF5">
    <property type="entry name" value="BIFUNCTIONAL DTTP_UTP PYROPHOSPHATASE_METHYLTRANSFERASE PROTEIN-RELATED"/>
    <property type="match status" value="1"/>
</dbReference>
<accession>A0ABT3MXM6</accession>
<feature type="site" description="Important for substrate specificity" evidence="4">
    <location>
        <position position="73"/>
    </location>
</feature>
<feature type="site" description="Important for substrate specificity" evidence="4">
    <location>
        <position position="155"/>
    </location>
</feature>
<feature type="active site" description="Proton acceptor" evidence="4">
    <location>
        <position position="72"/>
    </location>
</feature>
<evidence type="ECO:0000313" key="5">
    <source>
        <dbReference type="EMBL" id="MCW7554110.1"/>
    </source>
</evidence>
<comment type="cofactor">
    <cofactor evidence="1 4">
        <name>a divalent metal cation</name>
        <dbReference type="ChEBI" id="CHEBI:60240"/>
    </cofactor>
</comment>
<dbReference type="Proteomes" id="UP001209854">
    <property type="component" value="Unassembled WGS sequence"/>
</dbReference>
<protein>
    <recommendedName>
        <fullName evidence="4">dTTP/UTP pyrophosphatase</fullName>
        <shortName evidence="4">dTTPase/UTPase</shortName>
        <ecNumber evidence="4">3.6.1.9</ecNumber>
    </recommendedName>
    <alternativeName>
        <fullName evidence="4">Nucleoside triphosphate pyrophosphatase</fullName>
    </alternativeName>
    <alternativeName>
        <fullName evidence="4">Nucleotide pyrophosphatase</fullName>
        <shortName evidence="4">Nucleotide PPase</shortName>
    </alternativeName>
</protein>
<evidence type="ECO:0000256" key="3">
    <source>
        <dbReference type="ARBA" id="ARBA00023080"/>
    </source>
</evidence>
<dbReference type="NCBIfam" id="TIGR00172">
    <property type="entry name" value="maf"/>
    <property type="match status" value="1"/>
</dbReference>
<comment type="subcellular location">
    <subcellularLocation>
        <location evidence="4">Cytoplasm</location>
    </subcellularLocation>
</comment>
<evidence type="ECO:0000256" key="1">
    <source>
        <dbReference type="ARBA" id="ARBA00001968"/>
    </source>
</evidence>
<feature type="site" description="Important for substrate specificity" evidence="4">
    <location>
        <position position="10"/>
    </location>
</feature>
<dbReference type="InterPro" id="IPR029001">
    <property type="entry name" value="ITPase-like_fam"/>
</dbReference>
<comment type="caution">
    <text evidence="5">The sequence shown here is derived from an EMBL/GenBank/DDBJ whole genome shotgun (WGS) entry which is preliminary data.</text>
</comment>
<evidence type="ECO:0000256" key="4">
    <source>
        <dbReference type="HAMAP-Rule" id="MF_00528"/>
    </source>
</evidence>
<keyword evidence="4" id="KW-0963">Cytoplasm</keyword>
<keyword evidence="6" id="KW-1185">Reference proteome</keyword>
<dbReference type="HAMAP" id="MF_00528">
    <property type="entry name" value="Maf"/>
    <property type="match status" value="1"/>
</dbReference>
<dbReference type="InterPro" id="IPR003697">
    <property type="entry name" value="Maf-like"/>
</dbReference>
<gene>
    <name evidence="5" type="ORF">NX722_16085</name>
</gene>
<sequence>MIYLASQSPRRQELLQQIGIPFQQLVSEIDETPGGDEAPGDYVCRMAGEKARAGWVEVQARGLPEIPLLAADTSVVMGSKILGKPNNPEQACDMLLSLSGNCHAVMTAIAVTNGHKTIVRLSTTQVQMTPFDRLRAEAYVATGEPADKAGAYGIQGYGAILVESIRGSYSGVVGLPLQETADVLSEFGITPWHSL</sequence>
<dbReference type="Gene3D" id="3.90.950.10">
    <property type="match status" value="1"/>
</dbReference>
<name>A0ABT3MXM6_9GAMM</name>
<dbReference type="PIRSF" id="PIRSF006305">
    <property type="entry name" value="Maf"/>
    <property type="match status" value="1"/>
</dbReference>
<proteinExistence type="inferred from homology"/>
<dbReference type="PANTHER" id="PTHR43213">
    <property type="entry name" value="BIFUNCTIONAL DTTP/UTP PYROPHOSPHATASE/METHYLTRANSFERASE PROTEIN-RELATED"/>
    <property type="match status" value="1"/>
</dbReference>
<organism evidence="5 6">
    <name type="scientific">Endozoicomonas gorgoniicola</name>
    <dbReference type="NCBI Taxonomy" id="1234144"/>
    <lineage>
        <taxon>Bacteria</taxon>
        <taxon>Pseudomonadati</taxon>
        <taxon>Pseudomonadota</taxon>
        <taxon>Gammaproteobacteria</taxon>
        <taxon>Oceanospirillales</taxon>
        <taxon>Endozoicomonadaceae</taxon>
        <taxon>Endozoicomonas</taxon>
    </lineage>
</organism>
<reference evidence="5 6" key="1">
    <citation type="submission" date="2022-10" db="EMBL/GenBank/DDBJ databases">
        <title>High-quality genome sequences of two octocoral-associated bacteria, Endozoicomonas euniceicola EF212 and Endozoicomonas gorgoniicola PS125.</title>
        <authorList>
            <person name="Chiou Y.-J."/>
            <person name="Chen Y.-H."/>
        </authorList>
    </citation>
    <scope>NUCLEOTIDE SEQUENCE [LARGE SCALE GENOMIC DNA]</scope>
    <source>
        <strain evidence="5 6">PS125</strain>
    </source>
</reference>
<dbReference type="SUPFAM" id="SSF52972">
    <property type="entry name" value="ITPase-like"/>
    <property type="match status" value="1"/>
</dbReference>